<comment type="caution">
    <text evidence="2">The sequence shown here is derived from an EMBL/GenBank/DDBJ whole genome shotgun (WGS) entry which is preliminary data.</text>
</comment>
<gene>
    <name evidence="2" type="ORF">E4V82_06025</name>
</gene>
<dbReference type="AlphaFoldDB" id="A0A5N7IYZ5"/>
<dbReference type="Proteomes" id="UP000342249">
    <property type="component" value="Unassembled WGS sequence"/>
</dbReference>
<keyword evidence="1" id="KW-0812">Transmembrane</keyword>
<sequence length="417" mass="48555">MNVINFLKINNVKKVGLKVNRYKATLILILASSIYIISYPFHNNFIGGLVSSGSCASMIGGFADWWGINKLLKKTIPKNKQKIFDGLSNMVSEELLSKNTLKKLLKKYDTSRLVIELVKNNDEIGNIKNIFKIMIKDNVKKINKNELFKITSELILNILKRTDLHKLISSIIEVSFKTEYKDKFYDFILDELILYSQRDDFKDILINFIIDARASYEGESKRKKFVDRFKGNNNLAIGIQEKIKNFLDDMKKPDNDNRLLFDKWIYDKLDDFKNNSDYKLKIENWKLDFLKTIKVNEYINLIFENAGNKILNNEDLYNKPFFIIDNWINDLDDNLDTQRRVDLFLKDLIYKFIDAKHKNVGKIVKENLSKYSDTMLIELIESNAGNDLQLIRINGSLVGGVVGIIIYIIKYSIGVYI</sequence>
<evidence type="ECO:0000256" key="1">
    <source>
        <dbReference type="SAM" id="Phobius"/>
    </source>
</evidence>
<keyword evidence="1" id="KW-1133">Transmembrane helix</keyword>
<proteinExistence type="predicted"/>
<reference evidence="2 3" key="1">
    <citation type="journal article" date="2019" name="Lett. Appl. Microbiol.">
        <title>A case of 'blown pack' spoilage of vacuum-packaged pork likely associated with Clostridium estertheticum in Canada.</title>
        <authorList>
            <person name="Zhang P."/>
            <person name="Ward P."/>
            <person name="McMullen L.M."/>
            <person name="Yang X."/>
        </authorList>
    </citation>
    <scope>NUCLEOTIDE SEQUENCE [LARGE SCALE GENOMIC DNA]</scope>
    <source>
        <strain evidence="2 3">MA19</strain>
    </source>
</reference>
<feature type="transmembrane region" description="Helical" evidence="1">
    <location>
        <begin position="21"/>
        <end position="39"/>
    </location>
</feature>
<evidence type="ECO:0000313" key="3">
    <source>
        <dbReference type="Proteomes" id="UP000342249"/>
    </source>
</evidence>
<dbReference type="PANTHER" id="PTHR38442">
    <property type="entry name" value="INNER MEMBRANE PROTEIN-RELATED"/>
    <property type="match status" value="1"/>
</dbReference>
<dbReference type="GO" id="GO:0005886">
    <property type="term" value="C:plasma membrane"/>
    <property type="evidence" value="ECO:0007669"/>
    <property type="project" value="TreeGrafter"/>
</dbReference>
<name>A0A5N7IYZ5_9CLOT</name>
<organism evidence="2 3">
    <name type="scientific">Clostridium estertheticum</name>
    <dbReference type="NCBI Taxonomy" id="238834"/>
    <lineage>
        <taxon>Bacteria</taxon>
        <taxon>Bacillati</taxon>
        <taxon>Bacillota</taxon>
        <taxon>Clostridia</taxon>
        <taxon>Eubacteriales</taxon>
        <taxon>Clostridiaceae</taxon>
        <taxon>Clostridium</taxon>
    </lineage>
</organism>
<evidence type="ECO:0000313" key="2">
    <source>
        <dbReference type="EMBL" id="MPQ61668.1"/>
    </source>
</evidence>
<dbReference type="PANTHER" id="PTHR38442:SF1">
    <property type="entry name" value="INNER MEMBRANE PROTEIN"/>
    <property type="match status" value="1"/>
</dbReference>
<accession>A0A5N7IYZ5</accession>
<feature type="transmembrane region" description="Helical" evidence="1">
    <location>
        <begin position="390"/>
        <end position="409"/>
    </location>
</feature>
<dbReference type="EMBL" id="SPSF01000016">
    <property type="protein sequence ID" value="MPQ61668.1"/>
    <property type="molecule type" value="Genomic_DNA"/>
</dbReference>
<feature type="transmembrane region" description="Helical" evidence="1">
    <location>
        <begin position="45"/>
        <end position="68"/>
    </location>
</feature>
<dbReference type="Pfam" id="PF04286">
    <property type="entry name" value="DUF445"/>
    <property type="match status" value="1"/>
</dbReference>
<protein>
    <submittedName>
        <fullName evidence="2">DUF445 domain-containing protein</fullName>
    </submittedName>
</protein>
<keyword evidence="1" id="KW-0472">Membrane</keyword>
<dbReference type="InterPro" id="IPR007383">
    <property type="entry name" value="DUF445"/>
</dbReference>